<name>A0A6J7CVM6_9ZZZZ</name>
<evidence type="ECO:0000256" key="7">
    <source>
        <dbReference type="ARBA" id="ARBA00023015"/>
    </source>
</evidence>
<comment type="cofactor">
    <cofactor evidence="1">
        <name>[4Fe-4S] cluster</name>
        <dbReference type="ChEBI" id="CHEBI:49883"/>
    </cofactor>
</comment>
<evidence type="ECO:0000259" key="11">
    <source>
        <dbReference type="PROSITE" id="PS51674"/>
    </source>
</evidence>
<sequence length="123" mass="13620">MQAVTIRGLESLASAPIFDPEAWRSDAKCASGSSETVQLFFSEQLDDIARARSFCQDCLVRESCLESALARREPNGVWGGELFANGKVLAQKRNRGRPPKIRPPEFLSSEIRPQDVLLEARTA</sequence>
<keyword evidence="6" id="KW-0411">Iron-sulfur</keyword>
<evidence type="ECO:0000256" key="4">
    <source>
        <dbReference type="ARBA" id="ARBA00022723"/>
    </source>
</evidence>
<evidence type="ECO:0000313" key="13">
    <source>
        <dbReference type="EMBL" id="CAB4860109.1"/>
    </source>
</evidence>
<keyword evidence="5" id="KW-0408">Iron</keyword>
<reference evidence="13" key="1">
    <citation type="submission" date="2020-05" db="EMBL/GenBank/DDBJ databases">
        <authorList>
            <person name="Chiriac C."/>
            <person name="Salcher M."/>
            <person name="Ghai R."/>
            <person name="Kavagutti S V."/>
        </authorList>
    </citation>
    <scope>NUCLEOTIDE SEQUENCE</scope>
</reference>
<dbReference type="PANTHER" id="PTHR38839">
    <property type="entry name" value="TRANSCRIPTIONAL REGULATOR WHID-RELATED"/>
    <property type="match status" value="1"/>
</dbReference>
<protein>
    <submittedName>
        <fullName evidence="13">Unannotated protein</fullName>
    </submittedName>
</protein>
<dbReference type="Pfam" id="PF02467">
    <property type="entry name" value="Whib"/>
    <property type="match status" value="1"/>
</dbReference>
<keyword evidence="7" id="KW-0805">Transcription regulation</keyword>
<accession>A0A6J7CVM6</accession>
<proteinExistence type="inferred from homology"/>
<keyword evidence="9" id="KW-1015">Disulfide bond</keyword>
<evidence type="ECO:0000256" key="5">
    <source>
        <dbReference type="ARBA" id="ARBA00023004"/>
    </source>
</evidence>
<dbReference type="InterPro" id="IPR034768">
    <property type="entry name" value="4FE4S_WBL"/>
</dbReference>
<comment type="similarity">
    <text evidence="2">Belongs to the WhiB family.</text>
</comment>
<keyword evidence="4" id="KW-0479">Metal-binding</keyword>
<evidence type="ECO:0000256" key="10">
    <source>
        <dbReference type="ARBA" id="ARBA00023163"/>
    </source>
</evidence>
<dbReference type="GO" id="GO:0046872">
    <property type="term" value="F:metal ion binding"/>
    <property type="evidence" value="ECO:0007669"/>
    <property type="project" value="UniProtKB-KW"/>
</dbReference>
<dbReference type="GO" id="GO:0045892">
    <property type="term" value="P:negative regulation of DNA-templated transcription"/>
    <property type="evidence" value="ECO:0007669"/>
    <property type="project" value="TreeGrafter"/>
</dbReference>
<dbReference type="PANTHER" id="PTHR38839:SF2">
    <property type="entry name" value="TRANSCRIPTIONAL REGULATOR WHIB7-RELATED"/>
    <property type="match status" value="1"/>
</dbReference>
<dbReference type="InterPro" id="IPR003482">
    <property type="entry name" value="Whib"/>
</dbReference>
<evidence type="ECO:0000256" key="8">
    <source>
        <dbReference type="ARBA" id="ARBA00023125"/>
    </source>
</evidence>
<organism evidence="13">
    <name type="scientific">freshwater metagenome</name>
    <dbReference type="NCBI Taxonomy" id="449393"/>
    <lineage>
        <taxon>unclassified sequences</taxon>
        <taxon>metagenomes</taxon>
        <taxon>ecological metagenomes</taxon>
    </lineage>
</organism>
<dbReference type="EMBL" id="CAEZZU010000059">
    <property type="protein sequence ID" value="CAB4776023.1"/>
    <property type="molecule type" value="Genomic_DNA"/>
</dbReference>
<evidence type="ECO:0000256" key="1">
    <source>
        <dbReference type="ARBA" id="ARBA00001966"/>
    </source>
</evidence>
<feature type="domain" description="4Fe-4S Wbl-type" evidence="11">
    <location>
        <begin position="28"/>
        <end position="88"/>
    </location>
</feature>
<dbReference type="EMBL" id="CAFBLK010000044">
    <property type="protein sequence ID" value="CAB4860109.1"/>
    <property type="molecule type" value="Genomic_DNA"/>
</dbReference>
<dbReference type="AlphaFoldDB" id="A0A6J7CVM6"/>
<keyword evidence="10" id="KW-0804">Transcription</keyword>
<keyword evidence="3" id="KW-0004">4Fe-4S</keyword>
<dbReference type="GO" id="GO:0003677">
    <property type="term" value="F:DNA binding"/>
    <property type="evidence" value="ECO:0007669"/>
    <property type="project" value="UniProtKB-KW"/>
</dbReference>
<dbReference type="GO" id="GO:0045454">
    <property type="term" value="P:cell redox homeostasis"/>
    <property type="evidence" value="ECO:0007669"/>
    <property type="project" value="TreeGrafter"/>
</dbReference>
<dbReference type="GO" id="GO:0047134">
    <property type="term" value="F:protein-disulfide reductase [NAD(P)H] activity"/>
    <property type="evidence" value="ECO:0007669"/>
    <property type="project" value="TreeGrafter"/>
</dbReference>
<evidence type="ECO:0000256" key="6">
    <source>
        <dbReference type="ARBA" id="ARBA00023014"/>
    </source>
</evidence>
<evidence type="ECO:0000313" key="12">
    <source>
        <dbReference type="EMBL" id="CAB4776023.1"/>
    </source>
</evidence>
<gene>
    <name evidence="12" type="ORF">UFOPK2925_00540</name>
    <name evidence="13" type="ORF">UFOPK3317_00358</name>
</gene>
<keyword evidence="8" id="KW-0238">DNA-binding</keyword>
<dbReference type="GO" id="GO:0051539">
    <property type="term" value="F:4 iron, 4 sulfur cluster binding"/>
    <property type="evidence" value="ECO:0007669"/>
    <property type="project" value="UniProtKB-KW"/>
</dbReference>
<dbReference type="PROSITE" id="PS51674">
    <property type="entry name" value="4FE4S_WBL"/>
    <property type="match status" value="1"/>
</dbReference>
<evidence type="ECO:0000256" key="3">
    <source>
        <dbReference type="ARBA" id="ARBA00022485"/>
    </source>
</evidence>
<evidence type="ECO:0000256" key="9">
    <source>
        <dbReference type="ARBA" id="ARBA00023157"/>
    </source>
</evidence>
<evidence type="ECO:0000256" key="2">
    <source>
        <dbReference type="ARBA" id="ARBA00006597"/>
    </source>
</evidence>